<keyword evidence="2" id="KW-1185">Reference proteome</keyword>
<proteinExistence type="predicted"/>
<dbReference type="EMBL" id="CM018032">
    <property type="protein sequence ID" value="KAA8546890.1"/>
    <property type="molecule type" value="Genomic_DNA"/>
</dbReference>
<gene>
    <name evidence="1" type="ORF">F0562_003319</name>
</gene>
<sequence>MQKEALWENWTCSRVALVGCKSGNLETTCVSSCLFDLPISLENCKIWLLAYSIYQKRSTPSWSYNCSKQRRDFSGGKKLLMTSWAVVCDVWYQEPQNLKLRETPIEFAERCKKAIRRTHLVSALLLHFTFEEDCFPMDDACKPSQGFSNPIFTRVMSVVMGIVTMVHLTGNMPRKLTDATLYSSSMCCVDETTKGQFHVSC</sequence>
<name>A0A5J5BY57_9ASTE</name>
<evidence type="ECO:0000313" key="1">
    <source>
        <dbReference type="EMBL" id="KAA8546890.1"/>
    </source>
</evidence>
<accession>A0A5J5BY57</accession>
<protein>
    <submittedName>
        <fullName evidence="1">Uncharacterized protein</fullName>
    </submittedName>
</protein>
<dbReference type="AlphaFoldDB" id="A0A5J5BY57"/>
<reference evidence="1 2" key="1">
    <citation type="submission" date="2019-09" db="EMBL/GenBank/DDBJ databases">
        <title>A chromosome-level genome assembly of the Chinese tupelo Nyssa sinensis.</title>
        <authorList>
            <person name="Yang X."/>
            <person name="Kang M."/>
            <person name="Yang Y."/>
            <person name="Xiong H."/>
            <person name="Wang M."/>
            <person name="Zhang Z."/>
            <person name="Wang Z."/>
            <person name="Wu H."/>
            <person name="Ma T."/>
            <person name="Liu J."/>
            <person name="Xi Z."/>
        </authorList>
    </citation>
    <scope>NUCLEOTIDE SEQUENCE [LARGE SCALE GENOMIC DNA]</scope>
    <source>
        <strain evidence="1">J267</strain>
        <tissue evidence="1">Leaf</tissue>
    </source>
</reference>
<dbReference type="Proteomes" id="UP000325577">
    <property type="component" value="Linkage Group LG1"/>
</dbReference>
<evidence type="ECO:0000313" key="2">
    <source>
        <dbReference type="Proteomes" id="UP000325577"/>
    </source>
</evidence>
<organism evidence="1 2">
    <name type="scientific">Nyssa sinensis</name>
    <dbReference type="NCBI Taxonomy" id="561372"/>
    <lineage>
        <taxon>Eukaryota</taxon>
        <taxon>Viridiplantae</taxon>
        <taxon>Streptophyta</taxon>
        <taxon>Embryophyta</taxon>
        <taxon>Tracheophyta</taxon>
        <taxon>Spermatophyta</taxon>
        <taxon>Magnoliopsida</taxon>
        <taxon>eudicotyledons</taxon>
        <taxon>Gunneridae</taxon>
        <taxon>Pentapetalae</taxon>
        <taxon>asterids</taxon>
        <taxon>Cornales</taxon>
        <taxon>Nyssaceae</taxon>
        <taxon>Nyssa</taxon>
    </lineage>
</organism>